<evidence type="ECO:0000313" key="3">
    <source>
        <dbReference type="EMBL" id="OGY46924.1"/>
    </source>
</evidence>
<dbReference type="SUPFAM" id="SSF51735">
    <property type="entry name" value="NAD(P)-binding Rossmann-fold domains"/>
    <property type="match status" value="1"/>
</dbReference>
<reference evidence="3 4" key="1">
    <citation type="journal article" date="2016" name="Nat. Commun.">
        <title>Thousands of microbial genomes shed light on interconnected biogeochemical processes in an aquifer system.</title>
        <authorList>
            <person name="Anantharaman K."/>
            <person name="Brown C.T."/>
            <person name="Hug L.A."/>
            <person name="Sharon I."/>
            <person name="Castelle C.J."/>
            <person name="Probst A.J."/>
            <person name="Thomas B.C."/>
            <person name="Singh A."/>
            <person name="Wilkins M.J."/>
            <person name="Karaoz U."/>
            <person name="Brodie E.L."/>
            <person name="Williams K.H."/>
            <person name="Hubbard S.S."/>
            <person name="Banfield J.F."/>
        </authorList>
    </citation>
    <scope>NUCLEOTIDE SEQUENCE [LARGE SCALE GENOMIC DNA]</scope>
</reference>
<comment type="caution">
    <text evidence="3">The sequence shown here is derived from an EMBL/GenBank/DDBJ whole genome shotgun (WGS) entry which is preliminary data.</text>
</comment>
<protein>
    <recommendedName>
        <fullName evidence="2">Polysaccharide biosynthesis protein CapD-like domain-containing protein</fullName>
    </recommendedName>
</protein>
<dbReference type="InterPro" id="IPR051203">
    <property type="entry name" value="Polysaccharide_Synthase-Rel"/>
</dbReference>
<evidence type="ECO:0000256" key="1">
    <source>
        <dbReference type="ARBA" id="ARBA00007430"/>
    </source>
</evidence>
<dbReference type="Gene3D" id="3.40.50.720">
    <property type="entry name" value="NAD(P)-binding Rossmann-like Domain"/>
    <property type="match status" value="1"/>
</dbReference>
<organism evidence="3 4">
    <name type="scientific">Candidatus Buchananbacteria bacterium RIFCSPHIGHO2_02_FULL_38_8</name>
    <dbReference type="NCBI Taxonomy" id="1797538"/>
    <lineage>
        <taxon>Bacteria</taxon>
        <taxon>Candidatus Buchananiibacteriota</taxon>
    </lineage>
</organism>
<sequence>MDHLIEKEFKGKTVLVTGGTGSIGSELVKQVLQYQPAKVRVFSRDETKQYELIESLGYPKNLNILIGDIRDKERLSFAFRDVDIVLHAAAMKHVSISEYNPFEVIKTNIVGSQNVIDAAIEQGVKKVVGISTDKAVNPTGVLGTSKLMMEKLFVNANNYIKSSETKFLCVRFGNVTWSRGSVLPSWREHAAREKVIKVTDQKMTRFFMSKEEAIDLVLKATALTQGGEIFTFKMSSVKLIDLAQMFLEKYFPGQDIKIEVVGRRQGEKIHEEFFDQADLGKFILSDDRMFIIVPRNRLGNLYDISAEIPEYYGFKLLEVVKNLSSFDAVDSEKIKSII</sequence>
<proteinExistence type="inferred from homology"/>
<gene>
    <name evidence="3" type="ORF">A3J62_02030</name>
</gene>
<evidence type="ECO:0000313" key="4">
    <source>
        <dbReference type="Proteomes" id="UP000178747"/>
    </source>
</evidence>
<feature type="domain" description="Polysaccharide biosynthesis protein CapD-like" evidence="2">
    <location>
        <begin position="14"/>
        <end position="279"/>
    </location>
</feature>
<dbReference type="InterPro" id="IPR036291">
    <property type="entry name" value="NAD(P)-bd_dom_sf"/>
</dbReference>
<dbReference type="AlphaFoldDB" id="A0A1G1Y405"/>
<dbReference type="Proteomes" id="UP000178747">
    <property type="component" value="Unassembled WGS sequence"/>
</dbReference>
<dbReference type="EMBL" id="MHIH01000063">
    <property type="protein sequence ID" value="OGY46924.1"/>
    <property type="molecule type" value="Genomic_DNA"/>
</dbReference>
<dbReference type="Pfam" id="PF02719">
    <property type="entry name" value="Polysacc_synt_2"/>
    <property type="match status" value="1"/>
</dbReference>
<accession>A0A1G1Y405</accession>
<dbReference type="PANTHER" id="PTHR43318">
    <property type="entry name" value="UDP-N-ACETYLGLUCOSAMINE 4,6-DEHYDRATASE"/>
    <property type="match status" value="1"/>
</dbReference>
<dbReference type="CDD" id="cd05237">
    <property type="entry name" value="UDP_invert_4-6DH_SDR_e"/>
    <property type="match status" value="1"/>
</dbReference>
<dbReference type="InterPro" id="IPR003869">
    <property type="entry name" value="Polysac_CapD-like"/>
</dbReference>
<name>A0A1G1Y405_9BACT</name>
<dbReference type="PANTHER" id="PTHR43318:SF2">
    <property type="entry name" value="UDP-N-ACETYLGLUCOSAMINE 4,6-DEHYDRATASE (INVERTING)"/>
    <property type="match status" value="1"/>
</dbReference>
<evidence type="ECO:0000259" key="2">
    <source>
        <dbReference type="Pfam" id="PF02719"/>
    </source>
</evidence>
<comment type="similarity">
    <text evidence="1">Belongs to the polysaccharide synthase family.</text>
</comment>